<geneLocation type="plasmid" evidence="1">
    <name>pEklund2B</name>
</geneLocation>
<dbReference type="AlphaFoldDB" id="A0A093Y893"/>
<geneLocation type="plasmid" evidence="5">
    <name>pKAPB8</name>
</geneLocation>
<keyword evidence="3" id="KW-0614">Plasmid</keyword>
<name>A0A093Y893_CLOBO</name>
<protein>
    <submittedName>
        <fullName evidence="3">Uncharacterized protein</fullName>
    </submittedName>
</protein>
<evidence type="ECO:0000313" key="5">
    <source>
        <dbReference type="EMBL" id="AIW54951.1"/>
    </source>
</evidence>
<dbReference type="EMBL" id="KJ776585">
    <property type="protein sequence ID" value="AIW55006.1"/>
    <property type="molecule type" value="Genomic_DNA"/>
</dbReference>
<dbReference type="RefSeq" id="WP_035784561.1">
    <property type="nucleotide sequence ID" value="NZ_KJ776576.1"/>
</dbReference>
<dbReference type="EMBL" id="KJ776583">
    <property type="protein sequence ID" value="AIW54896.1"/>
    <property type="molecule type" value="Genomic_DNA"/>
</dbReference>
<evidence type="ECO:0000313" key="2">
    <source>
        <dbReference type="EMBL" id="AIW54532.1"/>
    </source>
</evidence>
<evidence type="ECO:0000313" key="3">
    <source>
        <dbReference type="EMBL" id="AIW54647.1"/>
    </source>
</evidence>
<proteinExistence type="predicted"/>
<sequence>MLKDFTNIITSNEAYLELDKNIFNVLNLIKKHIPDEKIFLLEKLENLYNMQEGIGEELIYRQGILDGAKLSKQ</sequence>
<organism evidence="3">
    <name type="scientific">Clostridium botulinum</name>
    <dbReference type="NCBI Taxonomy" id="1491"/>
    <lineage>
        <taxon>Bacteria</taxon>
        <taxon>Bacillati</taxon>
        <taxon>Bacillota</taxon>
        <taxon>Clostridia</taxon>
        <taxon>Eubacteriales</taxon>
        <taxon>Clostridiaceae</taxon>
        <taxon>Clostridium</taxon>
    </lineage>
</organism>
<geneLocation type="plasmid" evidence="4">
    <name>pKAPB3</name>
</geneLocation>
<dbReference type="EMBL" id="KJ776577">
    <property type="protein sequence ID" value="AIW54532.1"/>
    <property type="molecule type" value="Genomic_DNA"/>
</dbReference>
<dbReference type="EMBL" id="KJ776584">
    <property type="protein sequence ID" value="AIW54951.1"/>
    <property type="molecule type" value="Genomic_DNA"/>
</dbReference>
<dbReference type="EMBL" id="KJ776579">
    <property type="protein sequence ID" value="AIW54647.1"/>
    <property type="molecule type" value="Genomic_DNA"/>
</dbReference>
<dbReference type="EMBL" id="KJ776576">
    <property type="protein sequence ID" value="AIW54478.1"/>
    <property type="molecule type" value="Genomic_DNA"/>
</dbReference>
<geneLocation type="plasmid" evidence="2">
    <name>pBL151</name>
</geneLocation>
<evidence type="ECO:0000313" key="6">
    <source>
        <dbReference type="EMBL" id="AIW55006.1"/>
    </source>
</evidence>
<accession>A0A093Y893</accession>
<reference evidence="3" key="1">
    <citation type="journal article" date="2014" name="Genome Biol. Evol.">
        <title>Three classes of plasmid (47-63 kb) carry the type B neurotoxin gene cluster of group II Clostridium botulinum.</title>
        <authorList>
            <person name="Carter A.T."/>
            <person name="Austin J.W."/>
            <person name="Weedmark K.A."/>
            <person name="Corbett C."/>
            <person name="Peck M.W."/>
        </authorList>
    </citation>
    <scope>NUCLEOTIDE SEQUENCE</scope>
    <source>
        <strain evidence="2">Colworth BL151</strain>
        <strain evidence="6">DB2</strain>
        <strain evidence="1">Eklund2B</strain>
        <strain evidence="3">KapchunkaB2</strain>
        <strain evidence="4">KapchunkaB3</strain>
        <strain evidence="5">KapchunkaB8</strain>
        <plasmid evidence="2">pBL151</plasmid>
        <plasmid evidence="6">pDB2</plasmid>
        <plasmid evidence="1">pEklund2B</plasmid>
        <plasmid evidence="3">pKAPB2</plasmid>
        <plasmid evidence="4">pKAPB3</plasmid>
        <plasmid evidence="5">pKAPB8</plasmid>
    </source>
</reference>
<geneLocation type="plasmid" evidence="3">
    <name>pKAPB2</name>
</geneLocation>
<evidence type="ECO:0000313" key="1">
    <source>
        <dbReference type="EMBL" id="AIW54478.1"/>
    </source>
</evidence>
<dbReference type="PATRIC" id="fig|1491.408.peg.23"/>
<evidence type="ECO:0000313" key="4">
    <source>
        <dbReference type="EMBL" id="AIW54896.1"/>
    </source>
</evidence>
<geneLocation type="plasmid" evidence="6">
    <name>pDB2</name>
</geneLocation>